<evidence type="ECO:0000313" key="4">
    <source>
        <dbReference type="Proteomes" id="UP000192273"/>
    </source>
</evidence>
<dbReference type="RefSeq" id="WP_081508211.1">
    <property type="nucleotide sequence ID" value="NZ_CP020474.1"/>
</dbReference>
<accession>A0A1V0RTU5</accession>
<reference evidence="3 4" key="1">
    <citation type="submission" date="2017-03" db="EMBL/GenBank/DDBJ databases">
        <title>Genome Sequence of Roseovarius mucosus strain SMR3 Isolated from a culture of the Diatom Skeletonema marinoi.</title>
        <authorList>
            <person name="Topel M."/>
            <person name="Pinder M."/>
            <person name="Johansson O.N."/>
            <person name="Kourtchenko O."/>
            <person name="Godhe A."/>
            <person name="Clarke A.K."/>
        </authorList>
    </citation>
    <scope>NUCLEOTIDE SEQUENCE [LARGE SCALE GENOMIC DNA]</scope>
    <source>
        <strain evidence="3 4">SMR3</strain>
    </source>
</reference>
<evidence type="ECO:0000259" key="2">
    <source>
        <dbReference type="Pfam" id="PF03795"/>
    </source>
</evidence>
<evidence type="ECO:0000256" key="1">
    <source>
        <dbReference type="ARBA" id="ARBA00007689"/>
    </source>
</evidence>
<dbReference type="InterPro" id="IPR011008">
    <property type="entry name" value="Dimeric_a/b-barrel"/>
</dbReference>
<organism evidence="3 4">
    <name type="scientific">Roseovarius mucosus</name>
    <dbReference type="NCBI Taxonomy" id="215743"/>
    <lineage>
        <taxon>Bacteria</taxon>
        <taxon>Pseudomonadati</taxon>
        <taxon>Pseudomonadota</taxon>
        <taxon>Alphaproteobacteria</taxon>
        <taxon>Rhodobacterales</taxon>
        <taxon>Roseobacteraceae</taxon>
        <taxon>Roseovarius</taxon>
    </lineage>
</organism>
<evidence type="ECO:0000313" key="3">
    <source>
        <dbReference type="EMBL" id="ARE85042.1"/>
    </source>
</evidence>
<dbReference type="Proteomes" id="UP000192273">
    <property type="component" value="Chromosome"/>
</dbReference>
<dbReference type="OrthoDB" id="9807535at2"/>
<dbReference type="PANTHER" id="PTHR35174">
    <property type="entry name" value="BLL7171 PROTEIN-RELATED"/>
    <property type="match status" value="1"/>
</dbReference>
<sequence length="120" mass="12839">MQFMLQFRETAEEWGKHKDPTQHAAYFGVWNSFIGALAQSGAMVGGNGLLPPDTATTLRVENGTRHVFDGPFADTKETLGGYVILDVPDLDAALEWAAKAPCVTAGSVEIRPVLPPPSNG</sequence>
<dbReference type="EMBL" id="CP020474">
    <property type="protein sequence ID" value="ARE85042.1"/>
    <property type="molecule type" value="Genomic_DNA"/>
</dbReference>
<protein>
    <submittedName>
        <fullName evidence="3">YCII-related domain protein</fullName>
    </submittedName>
</protein>
<dbReference type="AlphaFoldDB" id="A0A1V0RTU5"/>
<gene>
    <name evidence="3" type="ORF">ROSMUCSMR3_03588</name>
</gene>
<keyword evidence="4" id="KW-1185">Reference proteome</keyword>
<feature type="domain" description="YCII-related" evidence="2">
    <location>
        <begin position="36"/>
        <end position="115"/>
    </location>
</feature>
<dbReference type="Gene3D" id="3.30.70.1060">
    <property type="entry name" value="Dimeric alpha+beta barrel"/>
    <property type="match status" value="1"/>
</dbReference>
<proteinExistence type="inferred from homology"/>
<dbReference type="Pfam" id="PF03795">
    <property type="entry name" value="YCII"/>
    <property type="match status" value="1"/>
</dbReference>
<name>A0A1V0RTU5_9RHOB</name>
<dbReference type="InterPro" id="IPR005545">
    <property type="entry name" value="YCII"/>
</dbReference>
<comment type="similarity">
    <text evidence="1">Belongs to the YciI family.</text>
</comment>
<dbReference type="SUPFAM" id="SSF54909">
    <property type="entry name" value="Dimeric alpha+beta barrel"/>
    <property type="match status" value="1"/>
</dbReference>
<dbReference type="KEGG" id="rmm:ROSMUCSMR3_03588"/>
<dbReference type="PANTHER" id="PTHR35174:SF3">
    <property type="entry name" value="BLL7171 PROTEIN"/>
    <property type="match status" value="1"/>
</dbReference>